<organism evidence="1 2">
    <name type="scientific">Elysia crispata</name>
    <name type="common">lettuce slug</name>
    <dbReference type="NCBI Taxonomy" id="231223"/>
    <lineage>
        <taxon>Eukaryota</taxon>
        <taxon>Metazoa</taxon>
        <taxon>Spiralia</taxon>
        <taxon>Lophotrochozoa</taxon>
        <taxon>Mollusca</taxon>
        <taxon>Gastropoda</taxon>
        <taxon>Heterobranchia</taxon>
        <taxon>Euthyneura</taxon>
        <taxon>Panpulmonata</taxon>
        <taxon>Sacoglossa</taxon>
        <taxon>Placobranchoidea</taxon>
        <taxon>Plakobranchidae</taxon>
        <taxon>Elysia</taxon>
    </lineage>
</organism>
<comment type="caution">
    <text evidence="1">The sequence shown here is derived from an EMBL/GenBank/DDBJ whole genome shotgun (WGS) entry which is preliminary data.</text>
</comment>
<keyword evidence="2" id="KW-1185">Reference proteome</keyword>
<proteinExistence type="predicted"/>
<dbReference type="AlphaFoldDB" id="A0AAE1DVC1"/>
<evidence type="ECO:0000313" key="2">
    <source>
        <dbReference type="Proteomes" id="UP001283361"/>
    </source>
</evidence>
<name>A0AAE1DVC1_9GAST</name>
<protein>
    <submittedName>
        <fullName evidence="1">Uncharacterized protein</fullName>
    </submittedName>
</protein>
<evidence type="ECO:0000313" key="1">
    <source>
        <dbReference type="EMBL" id="KAK3782908.1"/>
    </source>
</evidence>
<reference evidence="1" key="1">
    <citation type="journal article" date="2023" name="G3 (Bethesda)">
        <title>A reference genome for the long-term kleptoplast-retaining sea slug Elysia crispata morphotype clarki.</title>
        <authorList>
            <person name="Eastman K.E."/>
            <person name="Pendleton A.L."/>
            <person name="Shaikh M.A."/>
            <person name="Suttiyut T."/>
            <person name="Ogas R."/>
            <person name="Tomko P."/>
            <person name="Gavelis G."/>
            <person name="Widhalm J.R."/>
            <person name="Wisecaver J.H."/>
        </authorList>
    </citation>
    <scope>NUCLEOTIDE SEQUENCE</scope>
    <source>
        <strain evidence="1">ECLA1</strain>
    </source>
</reference>
<gene>
    <name evidence="1" type="ORF">RRG08_012605</name>
</gene>
<accession>A0AAE1DVC1</accession>
<dbReference type="EMBL" id="JAWDGP010002477">
    <property type="protein sequence ID" value="KAK3782908.1"/>
    <property type="molecule type" value="Genomic_DNA"/>
</dbReference>
<sequence>MQARFDSVQLTNGTPIMQARFDSVQLTNGTPIMQARFDSVQLTNGTPIMQARFDSVQLTNDTPIMQARFDSVQLTNGTPIMQARFDSVQLTSGTPIINGIMQVLHLATPTPLALRVNDMLLQNLSSLLVLKTMSFYSGTRGNWALQKRQPPNTMWPTTTKQNQYAEKIDPVKGCHQIDIPIFGTLPVFVPSYDRKVFTGLKPQISSKIGPNSRTIELLSSLGGNDGRF</sequence>
<dbReference type="Proteomes" id="UP001283361">
    <property type="component" value="Unassembled WGS sequence"/>
</dbReference>